<name>A0A8J7U7G2_9BACT</name>
<sequence>MSHATPDFRVMWNKISGISSENKHGKNDSKPAVDFFHLRSRIHGVTFLFPMTQEETLLLILKKVENIEASSAKRDEAITELQTMTAELQTMTAELQTSGQRRDKVLDDLSKFAAEQIVINTENAERFERIETTLEEMRKDKDISHHALVTLIEEEVIARLDARDEKAMLYTDYQIKDHEERFHHVPVGA</sequence>
<accession>A0A8J7U7G2</accession>
<evidence type="ECO:0000313" key="2">
    <source>
        <dbReference type="Proteomes" id="UP000664417"/>
    </source>
</evidence>
<keyword evidence="2" id="KW-1185">Reference proteome</keyword>
<dbReference type="EMBL" id="JAFREP010000038">
    <property type="protein sequence ID" value="MBO1322483.1"/>
    <property type="molecule type" value="Genomic_DNA"/>
</dbReference>
<evidence type="ECO:0000313" key="1">
    <source>
        <dbReference type="EMBL" id="MBO1322483.1"/>
    </source>
</evidence>
<dbReference type="AlphaFoldDB" id="A0A8J7U7G2"/>
<dbReference type="RefSeq" id="WP_207862456.1">
    <property type="nucleotide sequence ID" value="NZ_JAFREP010000038.1"/>
</dbReference>
<gene>
    <name evidence="1" type="ORF">J3U88_28680</name>
</gene>
<organism evidence="1 2">
    <name type="scientific">Acanthopleuribacter pedis</name>
    <dbReference type="NCBI Taxonomy" id="442870"/>
    <lineage>
        <taxon>Bacteria</taxon>
        <taxon>Pseudomonadati</taxon>
        <taxon>Acidobacteriota</taxon>
        <taxon>Holophagae</taxon>
        <taxon>Acanthopleuribacterales</taxon>
        <taxon>Acanthopleuribacteraceae</taxon>
        <taxon>Acanthopleuribacter</taxon>
    </lineage>
</organism>
<dbReference type="Proteomes" id="UP000664417">
    <property type="component" value="Unassembled WGS sequence"/>
</dbReference>
<comment type="caution">
    <text evidence="1">The sequence shown here is derived from an EMBL/GenBank/DDBJ whole genome shotgun (WGS) entry which is preliminary data.</text>
</comment>
<reference evidence="1" key="1">
    <citation type="submission" date="2021-03" db="EMBL/GenBank/DDBJ databases">
        <authorList>
            <person name="Wang G."/>
        </authorList>
    </citation>
    <scope>NUCLEOTIDE SEQUENCE</scope>
    <source>
        <strain evidence="1">KCTC 12899</strain>
    </source>
</reference>
<protein>
    <submittedName>
        <fullName evidence="1">Uncharacterized protein</fullName>
    </submittedName>
</protein>
<proteinExistence type="predicted"/>